<evidence type="ECO:0000256" key="5">
    <source>
        <dbReference type="ARBA" id="ARBA00022801"/>
    </source>
</evidence>
<dbReference type="Pfam" id="PF08532">
    <property type="entry name" value="Glyco_hydro_42M"/>
    <property type="match status" value="1"/>
</dbReference>
<dbReference type="InterPro" id="IPR013738">
    <property type="entry name" value="Beta_galactosidase_Trimer"/>
</dbReference>
<dbReference type="CDD" id="cd03143">
    <property type="entry name" value="A4_beta-galactosidase_middle_domain"/>
    <property type="match status" value="1"/>
</dbReference>
<dbReference type="GO" id="GO:0004565">
    <property type="term" value="F:beta-galactosidase activity"/>
    <property type="evidence" value="ECO:0007669"/>
    <property type="project" value="UniProtKB-EC"/>
</dbReference>
<comment type="caution">
    <text evidence="10">The sequence shown here is derived from an EMBL/GenBank/DDBJ whole genome shotgun (WGS) entry which is preliminary data.</text>
</comment>
<dbReference type="PANTHER" id="PTHR36447">
    <property type="entry name" value="BETA-GALACTOSIDASE GANA"/>
    <property type="match status" value="1"/>
</dbReference>
<keyword evidence="7 10" id="KW-0326">Glycosidase</keyword>
<dbReference type="InterPro" id="IPR013529">
    <property type="entry name" value="Glyco_hydro_42_N"/>
</dbReference>
<dbReference type="Pfam" id="PF02449">
    <property type="entry name" value="Glyco_hydro_42"/>
    <property type="match status" value="1"/>
</dbReference>
<organism evidence="10 11">
    <name type="scientific">Blautia aquisgranensis</name>
    <dbReference type="NCBI Taxonomy" id="3133153"/>
    <lineage>
        <taxon>Bacteria</taxon>
        <taxon>Bacillati</taxon>
        <taxon>Bacillota</taxon>
        <taxon>Clostridia</taxon>
        <taxon>Lachnospirales</taxon>
        <taxon>Lachnospiraceae</taxon>
        <taxon>Blautia</taxon>
    </lineage>
</organism>
<proteinExistence type="inferred from homology"/>
<dbReference type="Proteomes" id="UP001473063">
    <property type="component" value="Unassembled WGS sequence"/>
</dbReference>
<evidence type="ECO:0000256" key="4">
    <source>
        <dbReference type="ARBA" id="ARBA00022723"/>
    </source>
</evidence>
<feature type="domain" description="Beta-galactosidase trimerisation" evidence="9">
    <location>
        <begin position="390"/>
        <end position="600"/>
    </location>
</feature>
<dbReference type="InterPro" id="IPR017853">
    <property type="entry name" value="GH"/>
</dbReference>
<name>A0ABV1BBP5_9FIRM</name>
<evidence type="ECO:0000256" key="7">
    <source>
        <dbReference type="ARBA" id="ARBA00023295"/>
    </source>
</evidence>
<dbReference type="EMBL" id="JBBMEJ010000003">
    <property type="protein sequence ID" value="MEQ2370053.1"/>
    <property type="molecule type" value="Genomic_DNA"/>
</dbReference>
<dbReference type="SUPFAM" id="SSF52317">
    <property type="entry name" value="Class I glutamine amidotransferase-like"/>
    <property type="match status" value="1"/>
</dbReference>
<dbReference type="InterPro" id="IPR029062">
    <property type="entry name" value="Class_I_gatase-like"/>
</dbReference>
<evidence type="ECO:0000313" key="10">
    <source>
        <dbReference type="EMBL" id="MEQ2370053.1"/>
    </source>
</evidence>
<sequence length="673" mass="77100">MKELLFGAAYYDEYMPCERLAQDVAMMKKAGINTVRIAESTWSTCEPQEGVFDFSHVERVMDVMEEAGINVIIGTPTYAVPTWMVKSHPDVIAETVHGRGIYGARQIMDITHPVYLFYAERVIRELMKCTAHRKCVIGYQIDNETKYYGTAGKNVQERFVKYLREKFHDDLDAMNREFGLDYWSNRINAWEDFPDVRGTINGSLGAEFEKFQRTLVDKFLSWQADIVNEYRRNDQFITHNFDFEWRGYSYGIQPDVNHYHAAQCLTIAGVDIYHPTQDDLTGAEIAFGGDMTRSLKNGNYLVLETEAQGYPGWTPYKGQLRLQAYSHLASGANSVMYWHWHSIHNSFETYWKGLLSHDFQENDAYREACLIGQEFQKIGKYLINIKKKNEVAILVSNEALTALKWFGIQATAAGNDGIGYNDVVRWIYDALYQMNVECDFIWPESENLNQYKAIFVPALYAAPDELLQKLNRYVADGGNLVATFKTAFANENVKVSHEVQPHILNNCFGVEYHQFTFPKNVGLKGTVVGENPEAEAKIFMELLISKGAEVLAHYDHYNWKEYAAITKNHYGRGTAVYLGCMTDQATLKAVMKDILQSAQVELPIYSYPVIVRKGINDFGKNVKYFFNYSAEEQNVPYIYKNGVELLAENPIKAQENLNIPAWGVKIVEECDEQ</sequence>
<reference evidence="10 11" key="1">
    <citation type="submission" date="2024-03" db="EMBL/GenBank/DDBJ databases">
        <title>Human intestinal bacterial collection.</title>
        <authorList>
            <person name="Pauvert C."/>
            <person name="Hitch T.C.A."/>
            <person name="Clavel T."/>
        </authorList>
    </citation>
    <scope>NUCLEOTIDE SEQUENCE [LARGE SCALE GENOMIC DNA]</scope>
    <source>
        <strain evidence="10 11">CLA-JM-H16</strain>
    </source>
</reference>
<protein>
    <recommendedName>
        <fullName evidence="3">beta-galactosidase</fullName>
        <ecNumber evidence="3">3.2.1.23</ecNumber>
    </recommendedName>
</protein>
<evidence type="ECO:0000256" key="3">
    <source>
        <dbReference type="ARBA" id="ARBA00012756"/>
    </source>
</evidence>
<comment type="similarity">
    <text evidence="2">Belongs to the glycosyl hydrolase 42 family.</text>
</comment>
<evidence type="ECO:0000259" key="8">
    <source>
        <dbReference type="Pfam" id="PF02449"/>
    </source>
</evidence>
<dbReference type="RefSeq" id="WP_349056103.1">
    <property type="nucleotide sequence ID" value="NZ_JBBMEJ010000003.1"/>
</dbReference>
<dbReference type="Gene3D" id="3.40.50.880">
    <property type="match status" value="1"/>
</dbReference>
<keyword evidence="4" id="KW-0479">Metal-binding</keyword>
<dbReference type="PANTHER" id="PTHR36447:SF2">
    <property type="entry name" value="BETA-GALACTOSIDASE YESZ"/>
    <property type="match status" value="1"/>
</dbReference>
<keyword evidence="11" id="KW-1185">Reference proteome</keyword>
<dbReference type="InterPro" id="IPR003476">
    <property type="entry name" value="Glyco_hydro_42"/>
</dbReference>
<dbReference type="EC" id="3.2.1.23" evidence="3"/>
<evidence type="ECO:0000256" key="1">
    <source>
        <dbReference type="ARBA" id="ARBA00001412"/>
    </source>
</evidence>
<gene>
    <name evidence="10" type="ORF">WMO28_03680</name>
</gene>
<dbReference type="Gene3D" id="3.20.20.80">
    <property type="entry name" value="Glycosidases"/>
    <property type="match status" value="1"/>
</dbReference>
<evidence type="ECO:0000313" key="11">
    <source>
        <dbReference type="Proteomes" id="UP001473063"/>
    </source>
</evidence>
<keyword evidence="5 10" id="KW-0378">Hydrolase</keyword>
<evidence type="ECO:0000256" key="6">
    <source>
        <dbReference type="ARBA" id="ARBA00022833"/>
    </source>
</evidence>
<evidence type="ECO:0000256" key="2">
    <source>
        <dbReference type="ARBA" id="ARBA00005940"/>
    </source>
</evidence>
<dbReference type="SUPFAM" id="SSF51445">
    <property type="entry name" value="(Trans)glycosidases"/>
    <property type="match status" value="1"/>
</dbReference>
<accession>A0ABV1BBP5</accession>
<evidence type="ECO:0000259" key="9">
    <source>
        <dbReference type="Pfam" id="PF08532"/>
    </source>
</evidence>
<feature type="domain" description="Glycoside hydrolase family 42 N-terminal" evidence="8">
    <location>
        <begin position="10"/>
        <end position="378"/>
    </location>
</feature>
<comment type="catalytic activity">
    <reaction evidence="1">
        <text>Hydrolysis of terminal non-reducing beta-D-galactose residues in beta-D-galactosides.</text>
        <dbReference type="EC" id="3.2.1.23"/>
    </reaction>
</comment>
<keyword evidence="6" id="KW-0862">Zinc</keyword>